<dbReference type="PANTHER" id="PTHR48079">
    <property type="entry name" value="PROTEIN YEEZ"/>
    <property type="match status" value="1"/>
</dbReference>
<organism evidence="2 3">
    <name type="scientific">Actinomadura rubteroloni</name>
    <dbReference type="NCBI Taxonomy" id="1926885"/>
    <lineage>
        <taxon>Bacteria</taxon>
        <taxon>Bacillati</taxon>
        <taxon>Actinomycetota</taxon>
        <taxon>Actinomycetes</taxon>
        <taxon>Streptosporangiales</taxon>
        <taxon>Thermomonosporaceae</taxon>
        <taxon>Actinomadura</taxon>
    </lineage>
</organism>
<keyword evidence="3" id="KW-1185">Reference proteome</keyword>
<evidence type="ECO:0000313" key="3">
    <source>
        <dbReference type="Proteomes" id="UP000242367"/>
    </source>
</evidence>
<feature type="domain" description="NAD(P)-binding" evidence="1">
    <location>
        <begin position="16"/>
        <end position="131"/>
    </location>
</feature>
<dbReference type="InterPro" id="IPR021295">
    <property type="entry name" value="DUF2867"/>
</dbReference>
<gene>
    <name evidence="2" type="ORF">BTM25_24060</name>
</gene>
<dbReference type="Pfam" id="PF13460">
    <property type="entry name" value="NAD_binding_10"/>
    <property type="match status" value="1"/>
</dbReference>
<dbReference type="RefSeq" id="WP_103562990.1">
    <property type="nucleotide sequence ID" value="NZ_MTBP01000002.1"/>
</dbReference>
<dbReference type="GO" id="GO:0016853">
    <property type="term" value="F:isomerase activity"/>
    <property type="evidence" value="ECO:0007669"/>
    <property type="project" value="UniProtKB-KW"/>
</dbReference>
<proteinExistence type="predicted"/>
<dbReference type="InterPro" id="IPR036291">
    <property type="entry name" value="NAD(P)-bd_dom_sf"/>
</dbReference>
<dbReference type="SUPFAM" id="SSF51735">
    <property type="entry name" value="NAD(P)-binding Rossmann-fold domains"/>
    <property type="match status" value="1"/>
</dbReference>
<protein>
    <submittedName>
        <fullName evidence="2">3 beta-hydroxysteroid dehydrogenase/Delta 5--&gt;4-isomerase</fullName>
    </submittedName>
</protein>
<dbReference type="Proteomes" id="UP000242367">
    <property type="component" value="Unassembled WGS sequence"/>
</dbReference>
<comment type="caution">
    <text evidence="2">The sequence shown here is derived from an EMBL/GenBank/DDBJ whole genome shotgun (WGS) entry which is preliminary data.</text>
</comment>
<dbReference type="InterPro" id="IPR051783">
    <property type="entry name" value="NAD(P)-dependent_oxidoreduct"/>
</dbReference>
<dbReference type="Gene3D" id="3.40.50.720">
    <property type="entry name" value="NAD(P)-binding Rossmann-like Domain"/>
    <property type="match status" value="1"/>
</dbReference>
<dbReference type="Pfam" id="PF11066">
    <property type="entry name" value="DUF2867"/>
    <property type="match status" value="1"/>
</dbReference>
<dbReference type="GO" id="GO:0005737">
    <property type="term" value="C:cytoplasm"/>
    <property type="evidence" value="ECO:0007669"/>
    <property type="project" value="TreeGrafter"/>
</dbReference>
<sequence length="505" mass="55036">MAHAEERPARRCLVTGATGYIGGRLVPELLDAGFTVRCMVRRPDAARAHPWADRVEIVHGDPLRPETLPAALDGVDVAYYLIHAMGGKGGDFAERDRRAARAFADAAAAAGVGRIVFLGGMRSGGELSRHLRSRAEVARILLGSPVPTVVLRAGVIIGSGSASFEMLRYLTERLPAMVTPTWVRSRVQPIAIRDVLGYLVGAAHLPPEVNRGFDIAGPDVLTYREMMLRYAAAAGLPHRVIVGVPLLTPSLSSLWVGFVTPVPGQIARPLVESLTSEVVAGEHDIARYVPDPPGGLLGFEEAVRRALRRVRTGDVSTWWGSAATPGASSDPLPTDPDWAGGVLFVDEREQRTRAPAPAVWRVIESIGGRHGWYSLPVAWRLRGVLDRLAGGVGLRRGRRDPERLRVGDALDFWRVETLDPGRSLRLRAEMLLPGRAWLDLSVEPDGAGGSRYRQRAIFRPHGLLGHLYWWSISPFHGLIFGRMPRNLTATAEAETRADDREPAPV</sequence>
<name>A0A2P4UFE5_9ACTN</name>
<dbReference type="PANTHER" id="PTHR48079:SF6">
    <property type="entry name" value="NAD(P)-BINDING DOMAIN-CONTAINING PROTEIN-RELATED"/>
    <property type="match status" value="1"/>
</dbReference>
<dbReference type="InterPro" id="IPR016040">
    <property type="entry name" value="NAD(P)-bd_dom"/>
</dbReference>
<dbReference type="GO" id="GO:0004029">
    <property type="term" value="F:aldehyde dehydrogenase (NAD+) activity"/>
    <property type="evidence" value="ECO:0007669"/>
    <property type="project" value="TreeGrafter"/>
</dbReference>
<dbReference type="EMBL" id="MTBP01000002">
    <property type="protein sequence ID" value="POM23784.1"/>
    <property type="molecule type" value="Genomic_DNA"/>
</dbReference>
<evidence type="ECO:0000313" key="2">
    <source>
        <dbReference type="EMBL" id="POM23784.1"/>
    </source>
</evidence>
<accession>A0A2P4UFE5</accession>
<evidence type="ECO:0000259" key="1">
    <source>
        <dbReference type="Pfam" id="PF13460"/>
    </source>
</evidence>
<keyword evidence="2" id="KW-0413">Isomerase</keyword>
<reference evidence="2 3" key="1">
    <citation type="journal article" date="2017" name="Chemistry">
        <title>Isolation, Biosynthesis and Chemical Modifications of Rubterolones A-F: Rare Tropolone Alkaloids from Actinomadura sp. 5-2.</title>
        <authorList>
            <person name="Guo H."/>
            <person name="Benndorf R."/>
            <person name="Leichnitz D."/>
            <person name="Klassen J.L."/>
            <person name="Vollmers J."/>
            <person name="Gorls H."/>
            <person name="Steinacker M."/>
            <person name="Weigel C."/>
            <person name="Dahse H.M."/>
            <person name="Kaster A.K."/>
            <person name="de Beer Z.W."/>
            <person name="Poulsen M."/>
            <person name="Beemelmanns C."/>
        </authorList>
    </citation>
    <scope>NUCLEOTIDE SEQUENCE [LARGE SCALE GENOMIC DNA]</scope>
    <source>
        <strain evidence="2 3">5-2</strain>
    </source>
</reference>
<dbReference type="SUPFAM" id="SSF55961">
    <property type="entry name" value="Bet v1-like"/>
    <property type="match status" value="1"/>
</dbReference>
<dbReference type="AlphaFoldDB" id="A0A2P4UFE5"/>